<comment type="function">
    <text evidence="10">RNA cytidine acetyltransferase with specificity toward both 18S rRNA and tRNAs. Catalyzes the formation of N(4)-acetylcytidine (ac4C) in 18S rRNA. Required for early nucleolar cleavages of precursor rRNA at sites A0, A1 and A2 during 18S rRNA synthesis. Catalyzes the formation of ac4C in serine and leucine tRNAs. Requires a tRNA-binding adapter protein for full tRNA acetyltransferase activity but not for 18S rRNA acetylation.</text>
</comment>
<feature type="binding site" evidence="10">
    <location>
        <begin position="577"/>
        <end position="579"/>
    </location>
    <ligand>
        <name>acetyl-CoA</name>
        <dbReference type="ChEBI" id="CHEBI:57288"/>
    </ligand>
</feature>
<keyword evidence="8 10" id="KW-0012">Acyltransferase</keyword>
<keyword evidence="2 10" id="KW-0698">rRNA processing</keyword>
<dbReference type="Pfam" id="PF13718">
    <property type="entry name" value="GNAT_acetyltr_2"/>
    <property type="match status" value="1"/>
</dbReference>
<evidence type="ECO:0000256" key="9">
    <source>
        <dbReference type="ARBA" id="ARBA00068357"/>
    </source>
</evidence>
<evidence type="ECO:0000256" key="1">
    <source>
        <dbReference type="ARBA" id="ARBA00004604"/>
    </source>
</evidence>
<feature type="domain" description="TmcA/NAT10 N-terminal" evidence="12">
    <location>
        <begin position="18"/>
        <end position="159"/>
    </location>
</feature>
<evidence type="ECO:0000313" key="15">
    <source>
        <dbReference type="EMBL" id="KYP34856.1"/>
    </source>
</evidence>
<protein>
    <recommendedName>
        <fullName evidence="9 10">RNA cytidine acetyltransferase</fullName>
        <ecNumber evidence="10">2.3.1.-</ecNumber>
    </recommendedName>
    <alternativeName>
        <fullName evidence="10">18S rRNA cytosine acetyltransferase</fullName>
    </alternativeName>
</protein>
<evidence type="ECO:0000256" key="3">
    <source>
        <dbReference type="ARBA" id="ARBA00022679"/>
    </source>
</evidence>
<gene>
    <name evidence="15" type="ORF">KK1_044134</name>
</gene>
<keyword evidence="6 10" id="KW-0067">ATP-binding</keyword>
<evidence type="ECO:0000256" key="7">
    <source>
        <dbReference type="ARBA" id="ARBA00023242"/>
    </source>
</evidence>
<dbReference type="InterPro" id="IPR000182">
    <property type="entry name" value="GNAT_dom"/>
</dbReference>
<dbReference type="Gramene" id="C.cajan_45272.t">
    <property type="protein sequence ID" value="C.cajan_45272.t"/>
    <property type="gene ID" value="C.cajan_45272"/>
</dbReference>
<dbReference type="InterPro" id="IPR007807">
    <property type="entry name" value="TcmA/NAT10_helicase"/>
</dbReference>
<dbReference type="STRING" id="3821.A0A151QX58"/>
<dbReference type="GO" id="GO:0051392">
    <property type="term" value="F:tRNA cytidine N4-acetyltransferase activity"/>
    <property type="evidence" value="ECO:0007669"/>
    <property type="project" value="RHEA"/>
</dbReference>
<evidence type="ECO:0000256" key="4">
    <source>
        <dbReference type="ARBA" id="ARBA00022694"/>
    </source>
</evidence>
<evidence type="ECO:0000259" key="14">
    <source>
        <dbReference type="Pfam" id="PF13725"/>
    </source>
</evidence>
<dbReference type="HAMAP" id="MF_03211">
    <property type="entry name" value="RNA_acetyltr_Nat10"/>
    <property type="match status" value="1"/>
</dbReference>
<dbReference type="PANTHER" id="PTHR10925">
    <property type="entry name" value="N-ACETYLTRANSFERASE 10"/>
    <property type="match status" value="1"/>
</dbReference>
<comment type="caution">
    <text evidence="10">Lacks conserved residue(s) required for the propagation of feature annotation.</text>
</comment>
<name>A0A151QX58_CAJCA</name>
<dbReference type="Pfam" id="PF13725">
    <property type="entry name" value="tRNA_bind_2"/>
    <property type="match status" value="1"/>
</dbReference>
<dbReference type="InterPro" id="IPR027417">
    <property type="entry name" value="P-loop_NTPase"/>
</dbReference>
<dbReference type="Pfam" id="PF05127">
    <property type="entry name" value="NAT10_TcmA_helicase"/>
    <property type="match status" value="1"/>
</dbReference>
<dbReference type="GO" id="GO:0051391">
    <property type="term" value="P:tRNA acetylation"/>
    <property type="evidence" value="ECO:0007669"/>
    <property type="project" value="UniProtKB-UniRule"/>
</dbReference>
<proteinExistence type="inferred from homology"/>
<dbReference type="InterPro" id="IPR032672">
    <property type="entry name" value="TmcA/NAT10/Kre33"/>
</dbReference>
<dbReference type="GO" id="GO:0000049">
    <property type="term" value="F:tRNA binding"/>
    <property type="evidence" value="ECO:0007669"/>
    <property type="project" value="TreeGrafter"/>
</dbReference>
<dbReference type="GO" id="GO:1904812">
    <property type="term" value="P:rRNA acetylation involved in maturation of SSU-rRNA"/>
    <property type="evidence" value="ECO:0007669"/>
    <property type="project" value="InterPro"/>
</dbReference>
<comment type="catalytic activity">
    <reaction evidence="10">
        <text>a cytidine in 18S rRNA + acetyl-CoA + ATP + H2O = an N(4)-acetylcytidine in 18S rRNA + ADP + phosphate + CoA + H(+)</text>
        <dbReference type="Rhea" id="RHEA:51424"/>
        <dbReference type="Rhea" id="RHEA-COMP:13575"/>
        <dbReference type="Rhea" id="RHEA-COMP:13576"/>
        <dbReference type="ChEBI" id="CHEBI:15377"/>
        <dbReference type="ChEBI" id="CHEBI:15378"/>
        <dbReference type="ChEBI" id="CHEBI:30616"/>
        <dbReference type="ChEBI" id="CHEBI:43474"/>
        <dbReference type="ChEBI" id="CHEBI:57287"/>
        <dbReference type="ChEBI" id="CHEBI:57288"/>
        <dbReference type="ChEBI" id="CHEBI:74900"/>
        <dbReference type="ChEBI" id="CHEBI:82748"/>
        <dbReference type="ChEBI" id="CHEBI:456216"/>
    </reaction>
</comment>
<dbReference type="GO" id="GO:0030686">
    <property type="term" value="C:90S preribosome"/>
    <property type="evidence" value="ECO:0007669"/>
    <property type="project" value="TreeGrafter"/>
</dbReference>
<evidence type="ECO:0000256" key="10">
    <source>
        <dbReference type="HAMAP-Rule" id="MF_03211"/>
    </source>
</evidence>
<feature type="binding site" evidence="10">
    <location>
        <position position="418"/>
    </location>
    <ligand>
        <name>ATP</name>
        <dbReference type="ChEBI" id="CHEBI:30616"/>
    </ligand>
</feature>
<dbReference type="EMBL" id="KQ484498">
    <property type="protein sequence ID" value="KYP34856.1"/>
    <property type="molecule type" value="Genomic_DNA"/>
</dbReference>
<feature type="domain" description="Possible tRNA binding" evidence="14">
    <location>
        <begin position="677"/>
        <end position="757"/>
    </location>
</feature>
<comment type="similarity">
    <text evidence="10">Belongs to the RNA cytidine acetyltransferase family. NAT10 subfamily.</text>
</comment>
<dbReference type="SUPFAM" id="SSF52540">
    <property type="entry name" value="P-loop containing nucleoside triphosphate hydrolases"/>
    <property type="match status" value="1"/>
</dbReference>
<dbReference type="InterPro" id="IPR033688">
    <property type="entry name" value="NAT10"/>
</dbReference>
<organism evidence="15 16">
    <name type="scientific">Cajanus cajan</name>
    <name type="common">Pigeon pea</name>
    <name type="synonym">Cajanus indicus</name>
    <dbReference type="NCBI Taxonomy" id="3821"/>
    <lineage>
        <taxon>Eukaryota</taxon>
        <taxon>Viridiplantae</taxon>
        <taxon>Streptophyta</taxon>
        <taxon>Embryophyta</taxon>
        <taxon>Tracheophyta</taxon>
        <taxon>Spermatophyta</taxon>
        <taxon>Magnoliopsida</taxon>
        <taxon>eudicotyledons</taxon>
        <taxon>Gunneridae</taxon>
        <taxon>Pentapetalae</taxon>
        <taxon>rosids</taxon>
        <taxon>fabids</taxon>
        <taxon>Fabales</taxon>
        <taxon>Fabaceae</taxon>
        <taxon>Papilionoideae</taxon>
        <taxon>50 kb inversion clade</taxon>
        <taxon>NPAAA clade</taxon>
        <taxon>indigoferoid/millettioid clade</taxon>
        <taxon>Phaseoleae</taxon>
        <taxon>Cajanus</taxon>
    </lineage>
</organism>
<dbReference type="Gene3D" id="3.40.50.11040">
    <property type="match status" value="1"/>
</dbReference>
<dbReference type="AlphaFoldDB" id="A0A151QX58"/>
<dbReference type="Proteomes" id="UP000075243">
    <property type="component" value="Unassembled WGS sequence"/>
</dbReference>
<evidence type="ECO:0000259" key="12">
    <source>
        <dbReference type="Pfam" id="PF08351"/>
    </source>
</evidence>
<comment type="subcellular location">
    <subcellularLocation>
        <location evidence="1 10">Nucleus</location>
        <location evidence="1 10">Nucleolus</location>
    </subcellularLocation>
</comment>
<dbReference type="GO" id="GO:1990883">
    <property type="term" value="F:18S rRNA cytidine N-acetyltransferase activity"/>
    <property type="evidence" value="ECO:0007669"/>
    <property type="project" value="TreeGrafter"/>
</dbReference>
<dbReference type="GO" id="GO:0005524">
    <property type="term" value="F:ATP binding"/>
    <property type="evidence" value="ECO:0007669"/>
    <property type="project" value="UniProtKB-UniRule"/>
</dbReference>
<keyword evidence="5 10" id="KW-0547">Nucleotide-binding</keyword>
<dbReference type="Gene3D" id="3.40.630.30">
    <property type="match status" value="1"/>
</dbReference>
<dbReference type="Gene3D" id="3.40.50.300">
    <property type="entry name" value="P-loop containing nucleotide triphosphate hydrolases"/>
    <property type="match status" value="1"/>
</dbReference>
<feature type="domain" description="N-acetyltransferase" evidence="13">
    <location>
        <begin position="476"/>
        <end position="648"/>
    </location>
</feature>
<dbReference type="InterPro" id="IPR013562">
    <property type="entry name" value="TmcA/NAT10_N"/>
</dbReference>
<sequence>MFVIIGDKYHNQIVNLHLMLSNAQIKSKPTVLWCYKDKRHKKKYEQKIEKLWQKGLLDCDQANPFSLFLHNVKCCLYKNSESIMGNTYGMCILQDFEAITPNLLARTIETVEGGGLVILLLRSLSSLRSLYTTESHTEVIGRFNERFLLSLASCKSCLFLNDELNILLDSFHVRSIVPISIKEDFGGPSKAYLNLKNLQEKLNENLFIGPLVKKCCTLDQRKALVTFMDKILSRSHPTTTVALLAAPGRGKSATLGLSIAGAIAVGYSNIFVTAPSPKNLSTLFKFICEGLNLLDYEGRFDEVKSQNPEFKKDTIKINIYKHHRQTVQYISPHENEKLSQVDMLVVDEAASIPLPLVKSLLGQYLVFLSSTVNGYEGTGRSLSLKLLHQLAEQSIVSSKSTEDTGSGLTKIELNDPIRYASGDPIENWLSSLLCLDVSNIIPNLNRFPPCNECDLYYVNRDTLFSYHKDSETFLQRMMALYTASHYKNSPNDLQLMADAPAHHLFVLLGPVDESKNQLPDIFCAIQVCLEGKISSQSAIQSLSNGHQPFGDQIPWKFCEQFRETVFPSLSGARIVRIATHPSAMRLGYGSRAVELLIRYYEGQIAPISEIDDEGEVQATRLRVMEAAEKASLVKENIKPRADLPHLLNAVTGEHSCMVLKALNNDEIKVDGSNERDFLGPFYQDFIQRFTRLLSSTFCRMEYKLAMRIIDPKVNFTEQESKKTTPGKLLGSVREYLSPHVMKRLEAYVNNLVDFHLVRYQMLESGYFFLMFLDEDLSSYV</sequence>
<comment type="catalytic activity">
    <reaction evidence="10">
        <text>a cytidine in tRNA + acetyl-CoA + ATP + H2O = an N(4)-acetylcytidine in tRNA + ADP + phosphate + CoA + H(+)</text>
        <dbReference type="Rhea" id="RHEA:53876"/>
        <dbReference type="Rhea" id="RHEA-COMP:13670"/>
        <dbReference type="Rhea" id="RHEA-COMP:13671"/>
        <dbReference type="ChEBI" id="CHEBI:15377"/>
        <dbReference type="ChEBI" id="CHEBI:15378"/>
        <dbReference type="ChEBI" id="CHEBI:30616"/>
        <dbReference type="ChEBI" id="CHEBI:43474"/>
        <dbReference type="ChEBI" id="CHEBI:57287"/>
        <dbReference type="ChEBI" id="CHEBI:57288"/>
        <dbReference type="ChEBI" id="CHEBI:74900"/>
        <dbReference type="ChEBI" id="CHEBI:82748"/>
        <dbReference type="ChEBI" id="CHEBI:456216"/>
    </reaction>
</comment>
<dbReference type="FunFam" id="3.40.50.300:FF:002218">
    <property type="entry name" value="tRNA(Met) cytidine acetyltransferase TmcA"/>
    <property type="match status" value="1"/>
</dbReference>
<dbReference type="Pfam" id="PF08351">
    <property type="entry name" value="TmcA_N"/>
    <property type="match status" value="1"/>
</dbReference>
<evidence type="ECO:0000256" key="2">
    <source>
        <dbReference type="ARBA" id="ARBA00022552"/>
    </source>
</evidence>
<reference evidence="15" key="1">
    <citation type="journal article" date="2012" name="Nat. Biotechnol.">
        <title>Draft genome sequence of pigeonpea (Cajanus cajan), an orphan legume crop of resource-poor farmers.</title>
        <authorList>
            <person name="Varshney R.K."/>
            <person name="Chen W."/>
            <person name="Li Y."/>
            <person name="Bharti A.K."/>
            <person name="Saxena R.K."/>
            <person name="Schlueter J.A."/>
            <person name="Donoghue M.T."/>
            <person name="Azam S."/>
            <person name="Fan G."/>
            <person name="Whaley A.M."/>
            <person name="Farmer A.D."/>
            <person name="Sheridan J."/>
            <person name="Iwata A."/>
            <person name="Tuteja R."/>
            <person name="Penmetsa R.V."/>
            <person name="Wu W."/>
            <person name="Upadhyaya H.D."/>
            <person name="Yang S.P."/>
            <person name="Shah T."/>
            <person name="Saxena K.B."/>
            <person name="Michael T."/>
            <person name="McCombie W.R."/>
            <person name="Yang B."/>
            <person name="Zhang G."/>
            <person name="Yang H."/>
            <person name="Wang J."/>
            <person name="Spillane C."/>
            <person name="Cook D.R."/>
            <person name="May G.D."/>
            <person name="Xu X."/>
            <person name="Jackson S.A."/>
        </authorList>
    </citation>
    <scope>NUCLEOTIDE SEQUENCE [LARGE SCALE GENOMIC DNA]</scope>
</reference>
<evidence type="ECO:0000313" key="16">
    <source>
        <dbReference type="Proteomes" id="UP000075243"/>
    </source>
</evidence>
<keyword evidence="4 10" id="KW-0819">tRNA processing</keyword>
<feature type="domain" description="TcmA/NAT10 helicase" evidence="11">
    <location>
        <begin position="243"/>
        <end position="436"/>
    </location>
</feature>
<evidence type="ECO:0000256" key="5">
    <source>
        <dbReference type="ARBA" id="ARBA00022741"/>
    </source>
</evidence>
<keyword evidence="7 10" id="KW-0539">Nucleus</keyword>
<accession>A0A151QX58</accession>
<feature type="binding site" evidence="10">
    <location>
        <begin position="248"/>
        <end position="257"/>
    </location>
    <ligand>
        <name>ATP</name>
        <dbReference type="ChEBI" id="CHEBI:30616"/>
    </ligand>
</feature>
<evidence type="ECO:0000256" key="6">
    <source>
        <dbReference type="ARBA" id="ARBA00022840"/>
    </source>
</evidence>
<dbReference type="EC" id="2.3.1.-" evidence="10"/>
<keyword evidence="3 10" id="KW-0808">Transferase</keyword>
<dbReference type="GO" id="GO:0005730">
    <property type="term" value="C:nucleolus"/>
    <property type="evidence" value="ECO:0007669"/>
    <property type="project" value="UniProtKB-SubCell"/>
</dbReference>
<feature type="binding site" evidence="10">
    <location>
        <begin position="584"/>
        <end position="590"/>
    </location>
    <ligand>
        <name>acetyl-CoA</name>
        <dbReference type="ChEBI" id="CHEBI:57288"/>
    </ligand>
</feature>
<keyword evidence="16" id="KW-1185">Reference proteome</keyword>
<dbReference type="OMA" id="VGRFNEX"/>
<evidence type="ECO:0000259" key="13">
    <source>
        <dbReference type="Pfam" id="PF13718"/>
    </source>
</evidence>
<dbReference type="InterPro" id="IPR027992">
    <property type="entry name" value="tRNA_bind_dom"/>
</dbReference>
<dbReference type="PANTHER" id="PTHR10925:SF5">
    <property type="entry name" value="RNA CYTIDINE ACETYLTRANSFERASE"/>
    <property type="match status" value="1"/>
</dbReference>
<evidence type="ECO:0000256" key="8">
    <source>
        <dbReference type="ARBA" id="ARBA00023315"/>
    </source>
</evidence>
<evidence type="ECO:0000259" key="11">
    <source>
        <dbReference type="Pfam" id="PF05127"/>
    </source>
</evidence>